<dbReference type="InterPro" id="IPR001680">
    <property type="entry name" value="WD40_rpt"/>
</dbReference>
<organism evidence="5 6">
    <name type="scientific">Wickerhamomyces pijperi</name>
    <name type="common">Yeast</name>
    <name type="synonym">Pichia pijperi</name>
    <dbReference type="NCBI Taxonomy" id="599730"/>
    <lineage>
        <taxon>Eukaryota</taxon>
        <taxon>Fungi</taxon>
        <taxon>Dikarya</taxon>
        <taxon>Ascomycota</taxon>
        <taxon>Saccharomycotina</taxon>
        <taxon>Saccharomycetes</taxon>
        <taxon>Phaffomycetales</taxon>
        <taxon>Wickerhamomycetaceae</taxon>
        <taxon>Wickerhamomyces</taxon>
    </lineage>
</organism>
<dbReference type="GO" id="GO:0051015">
    <property type="term" value="F:actin filament binding"/>
    <property type="evidence" value="ECO:0007669"/>
    <property type="project" value="TreeGrafter"/>
</dbReference>
<accession>A0A9P8PMP8</accession>
<feature type="repeat" description="WD" evidence="4">
    <location>
        <begin position="231"/>
        <end position="262"/>
    </location>
</feature>
<dbReference type="OrthoDB" id="2306at2759"/>
<dbReference type="PROSITE" id="PS50082">
    <property type="entry name" value="WD_REPEATS_2"/>
    <property type="match status" value="5"/>
</dbReference>
<sequence length="603" mass="65661">MSVTREQIWAPSPSTTRSQTTRLSYDLKTDRIVYPSGKSIFIRSISEDQSPNNSIQYSQHNFNVTVAKFAPSGNYIASGDESGLVKIWDVIGEDMVLKGEYQILNGAINDIAWDSESKRIIAVGNGKERYGHAFTWDSGNSIGEISGHSAQINAVDIRSVRPYRAATVGDDSALCFFQGPPFRFEVSAREHTNFVKDVKFSKDGAHLVSVGMDKSIVLYDGKTGSVVRKISNAHDGGILSVCFVSNEQFVTASTDGTVKLWDAVSSDDKCVRTWSALPAEQTGKSVDHQQVSVVCTKDYIVSLSLNGDLNLFARAEESTATAVRVLQGHQKSIVSGLVLNETTLYTGSYDGKVCQWDLSTGEATPVKSHSNLIVGINKVGKHVISTGWDDKTQTIADNNDGFNLQLALENQPRASSSTDDKVFILLESSLQIYNANGSTEKTLQFKDPAVSLATSSKYIVVGFQTTNKVVIYSASDYSELHTIVLRSSASQLAISPDEAHLAIGDTTGKIPLYQLSDFSLVHSKWGFHTGKINSISWSSDSSYIVSGSLDTNVIVYSVKRPLKNLKFFGAHKDGVNFVSWIAQDRIVSGGADSAVKTYKVTFP</sequence>
<proteinExistence type="inferred from homology"/>
<dbReference type="SMART" id="SM00320">
    <property type="entry name" value="WD40"/>
    <property type="match status" value="9"/>
</dbReference>
<reference evidence="5" key="2">
    <citation type="submission" date="2021-01" db="EMBL/GenBank/DDBJ databases">
        <authorList>
            <person name="Schikora-Tamarit M.A."/>
        </authorList>
    </citation>
    <scope>NUCLEOTIDE SEQUENCE</scope>
    <source>
        <strain evidence="5">CBS2887</strain>
    </source>
</reference>
<dbReference type="FunFam" id="2.130.10.10:FF:000102">
    <property type="entry name" value="Actin-interacting protein 1"/>
    <property type="match status" value="1"/>
</dbReference>
<dbReference type="GO" id="GO:0030864">
    <property type="term" value="C:cortical actin cytoskeleton"/>
    <property type="evidence" value="ECO:0007669"/>
    <property type="project" value="TreeGrafter"/>
</dbReference>
<dbReference type="FunFam" id="2.130.10.10:FF:000167">
    <property type="entry name" value="Actin-interacting protein 1"/>
    <property type="match status" value="1"/>
</dbReference>
<dbReference type="EMBL" id="JAEUBG010005535">
    <property type="protein sequence ID" value="KAH3674310.1"/>
    <property type="molecule type" value="Genomic_DNA"/>
</dbReference>
<name>A0A9P8PMP8_WICPI</name>
<dbReference type="Gene3D" id="2.130.10.10">
    <property type="entry name" value="YVTN repeat-like/Quinoprotein amine dehydrogenase"/>
    <property type="match status" value="2"/>
</dbReference>
<comment type="caution">
    <text evidence="5">The sequence shown here is derived from an EMBL/GenBank/DDBJ whole genome shotgun (WGS) entry which is preliminary data.</text>
</comment>
<dbReference type="InterPro" id="IPR020472">
    <property type="entry name" value="WD40_PAC1"/>
</dbReference>
<feature type="repeat" description="WD" evidence="4">
    <location>
        <begin position="528"/>
        <end position="559"/>
    </location>
</feature>
<dbReference type="PANTHER" id="PTHR19856">
    <property type="entry name" value="WD-REPEATCONTAINING PROTEIN WDR1"/>
    <property type="match status" value="1"/>
</dbReference>
<keyword evidence="2" id="KW-0677">Repeat</keyword>
<evidence type="ECO:0000256" key="2">
    <source>
        <dbReference type="ARBA" id="ARBA00022737"/>
    </source>
</evidence>
<evidence type="ECO:0000256" key="4">
    <source>
        <dbReference type="PROSITE-ProRule" id="PRU00221"/>
    </source>
</evidence>
<comment type="similarity">
    <text evidence="3">Belongs to the WD repeat AIP1 family.</text>
</comment>
<dbReference type="SUPFAM" id="SSF82171">
    <property type="entry name" value="DPP6 N-terminal domain-like"/>
    <property type="match status" value="1"/>
</dbReference>
<gene>
    <name evidence="5" type="ORF">WICPIJ_009589</name>
</gene>
<keyword evidence="6" id="KW-1185">Reference proteome</keyword>
<dbReference type="InterPro" id="IPR036322">
    <property type="entry name" value="WD40_repeat_dom_sf"/>
</dbReference>
<dbReference type="AlphaFoldDB" id="A0A9P8PMP8"/>
<protein>
    <recommendedName>
        <fullName evidence="7">Anaphase-promoting complex subunit 4 WD40 domain-containing protein</fullName>
    </recommendedName>
</protein>
<dbReference type="PROSITE" id="PS50294">
    <property type="entry name" value="WD_REPEATS_REGION"/>
    <property type="match status" value="2"/>
</dbReference>
<feature type="repeat" description="WD" evidence="4">
    <location>
        <begin position="57"/>
        <end position="90"/>
    </location>
</feature>
<dbReference type="PRINTS" id="PR00320">
    <property type="entry name" value="GPROTEINBRPT"/>
</dbReference>
<dbReference type="InterPro" id="IPR015943">
    <property type="entry name" value="WD40/YVTN_repeat-like_dom_sf"/>
</dbReference>
<dbReference type="PANTHER" id="PTHR19856:SF0">
    <property type="entry name" value="WD REPEAT-CONTAINING PROTEIN 1"/>
    <property type="match status" value="1"/>
</dbReference>
<reference evidence="5" key="1">
    <citation type="journal article" date="2021" name="Open Biol.">
        <title>Shared evolutionary footprints suggest mitochondrial oxidative damage underlies multiple complex I losses in fungi.</title>
        <authorList>
            <person name="Schikora-Tamarit M.A."/>
            <person name="Marcet-Houben M."/>
            <person name="Nosek J."/>
            <person name="Gabaldon T."/>
        </authorList>
    </citation>
    <scope>NUCLEOTIDE SEQUENCE</scope>
    <source>
        <strain evidence="5">CBS2887</strain>
    </source>
</reference>
<dbReference type="Proteomes" id="UP000774326">
    <property type="component" value="Unassembled WGS sequence"/>
</dbReference>
<dbReference type="GO" id="GO:0030042">
    <property type="term" value="P:actin filament depolymerization"/>
    <property type="evidence" value="ECO:0007669"/>
    <property type="project" value="TreeGrafter"/>
</dbReference>
<feature type="repeat" description="WD" evidence="4">
    <location>
        <begin position="188"/>
        <end position="229"/>
    </location>
</feature>
<dbReference type="SUPFAM" id="SSF50978">
    <property type="entry name" value="WD40 repeat-like"/>
    <property type="match status" value="1"/>
</dbReference>
<dbReference type="Pfam" id="PF00400">
    <property type="entry name" value="WD40"/>
    <property type="match status" value="5"/>
</dbReference>
<feature type="repeat" description="WD" evidence="4">
    <location>
        <begin position="326"/>
        <end position="366"/>
    </location>
</feature>
<evidence type="ECO:0000256" key="1">
    <source>
        <dbReference type="ARBA" id="ARBA00022574"/>
    </source>
</evidence>
<evidence type="ECO:0000256" key="3">
    <source>
        <dbReference type="ARBA" id="ARBA00038366"/>
    </source>
</evidence>
<evidence type="ECO:0008006" key="7">
    <source>
        <dbReference type="Google" id="ProtNLM"/>
    </source>
</evidence>
<keyword evidence="1 4" id="KW-0853">WD repeat</keyword>
<evidence type="ECO:0000313" key="6">
    <source>
        <dbReference type="Proteomes" id="UP000774326"/>
    </source>
</evidence>
<evidence type="ECO:0000313" key="5">
    <source>
        <dbReference type="EMBL" id="KAH3674310.1"/>
    </source>
</evidence>